<evidence type="ECO:0000256" key="6">
    <source>
        <dbReference type="ARBA" id="ARBA00023163"/>
    </source>
</evidence>
<dbReference type="Pfam" id="PF00072">
    <property type="entry name" value="Response_reg"/>
    <property type="match status" value="1"/>
</dbReference>
<dbReference type="GO" id="GO:0032993">
    <property type="term" value="C:protein-DNA complex"/>
    <property type="evidence" value="ECO:0007669"/>
    <property type="project" value="TreeGrafter"/>
</dbReference>
<dbReference type="SMART" id="SM00862">
    <property type="entry name" value="Trans_reg_C"/>
    <property type="match status" value="1"/>
</dbReference>
<dbReference type="PANTHER" id="PTHR48111">
    <property type="entry name" value="REGULATOR OF RPOS"/>
    <property type="match status" value="1"/>
</dbReference>
<feature type="domain" description="OmpR/PhoB-type" evidence="11">
    <location>
        <begin position="127"/>
        <end position="225"/>
    </location>
</feature>
<dbReference type="Proteomes" id="UP000600220">
    <property type="component" value="Unassembled WGS sequence"/>
</dbReference>
<dbReference type="CDD" id="cd00383">
    <property type="entry name" value="trans_reg_C"/>
    <property type="match status" value="1"/>
</dbReference>
<evidence type="ECO:0000259" key="11">
    <source>
        <dbReference type="PROSITE" id="PS51755"/>
    </source>
</evidence>
<dbReference type="InterPro" id="IPR011006">
    <property type="entry name" value="CheY-like_superfamily"/>
</dbReference>
<evidence type="ECO:0000256" key="4">
    <source>
        <dbReference type="ARBA" id="ARBA00023015"/>
    </source>
</evidence>
<dbReference type="GeneID" id="93822823"/>
<keyword evidence="5 9" id="KW-0238">DNA-binding</keyword>
<reference evidence="13 15" key="1">
    <citation type="journal article" date="2018" name="Vet. Microbiol.">
        <title>Clonal diversity and geographic distribution of methicillin-resistant Staphylococcus pseudintermedius from Australian animals: Discovery of novel sequence types.</title>
        <authorList>
            <person name="Worthing K.A."/>
            <person name="Abraham S."/>
            <person name="Coombs G.W."/>
            <person name="Pang S."/>
            <person name="Saputra S."/>
            <person name="Jordan D."/>
            <person name="Trott D.J."/>
            <person name="Norris J.M."/>
        </authorList>
    </citation>
    <scope>NUCLEOTIDE SEQUENCE [LARGE SCALE GENOMIC DNA]</scope>
    <source>
        <strain evidence="13 15">ST525 1</strain>
    </source>
</reference>
<evidence type="ECO:0000256" key="3">
    <source>
        <dbReference type="ARBA" id="ARBA00023012"/>
    </source>
</evidence>
<dbReference type="SUPFAM" id="SSF52172">
    <property type="entry name" value="CheY-like"/>
    <property type="match status" value="1"/>
</dbReference>
<dbReference type="Proteomes" id="UP000246800">
    <property type="component" value="Unassembled WGS sequence"/>
</dbReference>
<evidence type="ECO:0000256" key="7">
    <source>
        <dbReference type="ARBA" id="ARBA00040161"/>
    </source>
</evidence>
<feature type="modified residue" description="4-aspartylphosphate" evidence="8">
    <location>
        <position position="52"/>
    </location>
</feature>
<evidence type="ECO:0000256" key="5">
    <source>
        <dbReference type="ARBA" id="ARBA00023125"/>
    </source>
</evidence>
<reference evidence="14 16" key="3">
    <citation type="submission" date="2020-12" db="EMBL/GenBank/DDBJ databases">
        <title>Whole genome sequencing and de novo assembly of Staphylococcus pseudintermedius: a novel pangenome approach to unravel pathogenesis of canine pyoderma.</title>
        <authorList>
            <person name="Ferrer L."/>
            <person name="Perez D."/>
            <person name="Fonticoba R."/>
            <person name="Vines J."/>
            <person name="Fabregas N."/>
            <person name="Madronero S."/>
            <person name="Meroni G."/>
            <person name="Martino P."/>
            <person name="Martinez S."/>
            <person name="Cusco A."/>
            <person name="Migura L."/>
            <person name="Francino O."/>
        </authorList>
    </citation>
    <scope>NUCLEOTIDE SEQUENCE [LARGE SCALE GENOMIC DNA]</scope>
    <source>
        <strain evidence="14 16">HSP080</strain>
    </source>
</reference>
<dbReference type="Proteomes" id="UP000595859">
    <property type="component" value="Chromosome"/>
</dbReference>
<dbReference type="EMBL" id="CP066884">
    <property type="protein sequence ID" value="QQM97214.1"/>
    <property type="molecule type" value="Genomic_DNA"/>
</dbReference>
<dbReference type="CDD" id="cd17574">
    <property type="entry name" value="REC_OmpR"/>
    <property type="match status" value="1"/>
</dbReference>
<proteinExistence type="predicted"/>
<dbReference type="Pfam" id="PF00486">
    <property type="entry name" value="Trans_reg_C"/>
    <property type="match status" value="1"/>
</dbReference>
<dbReference type="eggNOG" id="COG0745">
    <property type="taxonomic scope" value="Bacteria"/>
</dbReference>
<dbReference type="AlphaFoldDB" id="A0A166S220"/>
<dbReference type="InterPro" id="IPR036388">
    <property type="entry name" value="WH-like_DNA-bd_sf"/>
</dbReference>
<evidence type="ECO:0000313" key="15">
    <source>
        <dbReference type="Proteomes" id="UP000246800"/>
    </source>
</evidence>
<dbReference type="OMA" id="SYPRRVW"/>
<sequence length="225" mass="26357">MKKVLIIEDEQNLARFIELEFKHENYEVEVKYDGVSGLNRALQHDFDLILLDLMLPEMDGLEVCKRLRTQKDTPIIMITAKGEIYDKVTGLDIGADDYIVKPFEIEELLARSRALIRRYSDENVSDTNVVEIDGIKIDKSAFHVTYQSEKLELTKTEFDLLLLLAENKNRVLHREQILDHVWGYESEVETNVVDVYIRYLRNKLKRIDKQKLIETVRGVGYVIRQ</sequence>
<dbReference type="GO" id="GO:0000976">
    <property type="term" value="F:transcription cis-regulatory region binding"/>
    <property type="evidence" value="ECO:0007669"/>
    <property type="project" value="TreeGrafter"/>
</dbReference>
<evidence type="ECO:0000256" key="2">
    <source>
        <dbReference type="ARBA" id="ARBA00022553"/>
    </source>
</evidence>
<dbReference type="EMBL" id="AAXKXX010000001">
    <property type="protein sequence ID" value="EGQ4383656.1"/>
    <property type="molecule type" value="Genomic_DNA"/>
</dbReference>
<dbReference type="GO" id="GO:0006355">
    <property type="term" value="P:regulation of DNA-templated transcription"/>
    <property type="evidence" value="ECO:0007669"/>
    <property type="project" value="InterPro"/>
</dbReference>
<evidence type="ECO:0000313" key="14">
    <source>
        <dbReference type="EMBL" id="QQM97214.1"/>
    </source>
</evidence>
<comment type="subcellular location">
    <subcellularLocation>
        <location evidence="1">Cytoplasm</location>
    </subcellularLocation>
</comment>
<dbReference type="InterPro" id="IPR039420">
    <property type="entry name" value="WalR-like"/>
</dbReference>
<evidence type="ECO:0000313" key="12">
    <source>
        <dbReference type="EMBL" id="EGQ4383656.1"/>
    </source>
</evidence>
<dbReference type="RefSeq" id="WP_014613931.1">
    <property type="nucleotide sequence ID" value="NZ_AP019372.1"/>
</dbReference>
<dbReference type="InterPro" id="IPR016032">
    <property type="entry name" value="Sig_transdc_resp-reg_C-effctor"/>
</dbReference>
<evidence type="ECO:0000259" key="10">
    <source>
        <dbReference type="PROSITE" id="PS50110"/>
    </source>
</evidence>
<evidence type="ECO:0000313" key="13">
    <source>
        <dbReference type="EMBL" id="PWZ74412.1"/>
    </source>
</evidence>
<dbReference type="Gene3D" id="6.10.250.690">
    <property type="match status" value="1"/>
</dbReference>
<organism evidence="13 15">
    <name type="scientific">Staphylococcus pseudintermedius</name>
    <dbReference type="NCBI Taxonomy" id="283734"/>
    <lineage>
        <taxon>Bacteria</taxon>
        <taxon>Bacillati</taxon>
        <taxon>Bacillota</taxon>
        <taxon>Bacilli</taxon>
        <taxon>Bacillales</taxon>
        <taxon>Staphylococcaceae</taxon>
        <taxon>Staphylococcus</taxon>
        <taxon>Staphylococcus intermedius group</taxon>
    </lineage>
</organism>
<feature type="domain" description="Response regulatory" evidence="10">
    <location>
        <begin position="3"/>
        <end position="116"/>
    </location>
</feature>
<dbReference type="Gene3D" id="3.40.50.2300">
    <property type="match status" value="1"/>
</dbReference>
<dbReference type="PROSITE" id="PS50110">
    <property type="entry name" value="RESPONSE_REGULATORY"/>
    <property type="match status" value="1"/>
</dbReference>
<dbReference type="GO" id="GO:0005829">
    <property type="term" value="C:cytosol"/>
    <property type="evidence" value="ECO:0007669"/>
    <property type="project" value="TreeGrafter"/>
</dbReference>
<evidence type="ECO:0000256" key="9">
    <source>
        <dbReference type="PROSITE-ProRule" id="PRU01091"/>
    </source>
</evidence>
<evidence type="ECO:0000256" key="1">
    <source>
        <dbReference type="ARBA" id="ARBA00004496"/>
    </source>
</evidence>
<dbReference type="GO" id="GO:0000156">
    <property type="term" value="F:phosphorelay response regulator activity"/>
    <property type="evidence" value="ECO:0007669"/>
    <property type="project" value="TreeGrafter"/>
</dbReference>
<dbReference type="FunFam" id="3.40.50.2300:FF:000001">
    <property type="entry name" value="DNA-binding response regulator PhoB"/>
    <property type="match status" value="1"/>
</dbReference>
<dbReference type="InterPro" id="IPR001867">
    <property type="entry name" value="OmpR/PhoB-type_DNA-bd"/>
</dbReference>
<dbReference type="FunFam" id="1.10.10.10:FF:000005">
    <property type="entry name" value="Two-component system response regulator"/>
    <property type="match status" value="1"/>
</dbReference>
<evidence type="ECO:0000313" key="17">
    <source>
        <dbReference type="Proteomes" id="UP000600220"/>
    </source>
</evidence>
<keyword evidence="3" id="KW-0902">Two-component regulatory system</keyword>
<dbReference type="EMBL" id="QEIT01000037">
    <property type="protein sequence ID" value="PWZ74412.1"/>
    <property type="molecule type" value="Genomic_DNA"/>
</dbReference>
<keyword evidence="2 8" id="KW-0597">Phosphoprotein</keyword>
<evidence type="ECO:0000256" key="8">
    <source>
        <dbReference type="PROSITE-ProRule" id="PRU00169"/>
    </source>
</evidence>
<dbReference type="PROSITE" id="PS51755">
    <property type="entry name" value="OMPR_PHOB"/>
    <property type="match status" value="1"/>
</dbReference>
<dbReference type="SUPFAM" id="SSF46894">
    <property type="entry name" value="C-terminal effector domain of the bipartite response regulators"/>
    <property type="match status" value="1"/>
</dbReference>
<dbReference type="PANTHER" id="PTHR48111:SF22">
    <property type="entry name" value="REGULATOR OF RPOS"/>
    <property type="match status" value="1"/>
</dbReference>
<accession>A0A166S220</accession>
<keyword evidence="6" id="KW-0804">Transcription</keyword>
<keyword evidence="4" id="KW-0805">Transcription regulation</keyword>
<dbReference type="InterPro" id="IPR001789">
    <property type="entry name" value="Sig_transdc_resp-reg_receiver"/>
</dbReference>
<keyword evidence="17" id="KW-1185">Reference proteome</keyword>
<protein>
    <recommendedName>
        <fullName evidence="7">Response regulator ArlR</fullName>
    </recommendedName>
</protein>
<reference evidence="12 17" key="2">
    <citation type="submission" date="2018-11" db="EMBL/GenBank/DDBJ databases">
        <authorList>
            <consortium name="Veterinary Laboratory Investigation and Response Network"/>
        </authorList>
    </citation>
    <scope>NUCLEOTIDE SEQUENCE [LARGE SCALE GENOMIC DNA]</scope>
    <source>
        <strain evidence="12 17">SPSE-18-VL-LA-PA-Ryan-0021</strain>
    </source>
</reference>
<dbReference type="Gene3D" id="1.10.10.10">
    <property type="entry name" value="Winged helix-like DNA-binding domain superfamily/Winged helix DNA-binding domain"/>
    <property type="match status" value="1"/>
</dbReference>
<feature type="DNA-binding region" description="OmpR/PhoB-type" evidence="9">
    <location>
        <begin position="127"/>
        <end position="225"/>
    </location>
</feature>
<evidence type="ECO:0000313" key="16">
    <source>
        <dbReference type="Proteomes" id="UP000595859"/>
    </source>
</evidence>
<dbReference type="SMART" id="SM00448">
    <property type="entry name" value="REC"/>
    <property type="match status" value="1"/>
</dbReference>
<gene>
    <name evidence="13" type="ORF">DD902_08190</name>
    <name evidence="12" type="ORF">EGV54_00890</name>
    <name evidence="14" type="ORF">JGZ15_06610</name>
</gene>
<name>A0A166S220_STAPS</name>